<dbReference type="Proteomes" id="UP000035037">
    <property type="component" value="Unassembled WGS sequence"/>
</dbReference>
<dbReference type="EMBL" id="JYFQ01000107">
    <property type="protein sequence ID" value="KKZ12528.1"/>
    <property type="molecule type" value="Genomic_DNA"/>
</dbReference>
<accession>A0A0G8AVQ3</accession>
<dbReference type="PATRIC" id="fig|1608419.3.peg.89"/>
<evidence type="ECO:0000313" key="2">
    <source>
        <dbReference type="Proteomes" id="UP000035037"/>
    </source>
</evidence>
<reference evidence="1 2" key="2">
    <citation type="submission" date="2015-05" db="EMBL/GenBank/DDBJ databases">
        <title>Lifestyle Evolution in Cyanobacterial Symbionts of Sponges.</title>
        <authorList>
            <person name="Burgsdorf I."/>
            <person name="Slaby B.M."/>
            <person name="Handley K.M."/>
            <person name="Haber M."/>
            <person name="Blom J."/>
            <person name="Marshall C.W."/>
            <person name="Gilbert J.A."/>
            <person name="Hentschel U."/>
            <person name="Steindler L."/>
        </authorList>
    </citation>
    <scope>NUCLEOTIDE SEQUENCE [LARGE SCALE GENOMIC DNA]</scope>
    <source>
        <strain evidence="1">15L</strain>
    </source>
</reference>
<evidence type="ECO:0000313" key="1">
    <source>
        <dbReference type="EMBL" id="KKZ12528.1"/>
    </source>
</evidence>
<comment type="caution">
    <text evidence="1">The sequence shown here is derived from an EMBL/GenBank/DDBJ whole genome shotgun (WGS) entry which is preliminary data.</text>
</comment>
<dbReference type="AlphaFoldDB" id="A0A0G8AVQ3"/>
<reference evidence="1 2" key="1">
    <citation type="submission" date="2015-02" db="EMBL/GenBank/DDBJ databases">
        <authorList>
            <person name="Slaby B."/>
            <person name="Hentschel U."/>
        </authorList>
    </citation>
    <scope>NUCLEOTIDE SEQUENCE [LARGE SCALE GENOMIC DNA]</scope>
    <source>
        <strain evidence="1">15L</strain>
    </source>
</reference>
<organism evidence="1 2">
    <name type="scientific">Candidatus Synechococcus spongiarum 15L</name>
    <dbReference type="NCBI Taxonomy" id="1608419"/>
    <lineage>
        <taxon>Bacteria</taxon>
        <taxon>Bacillati</taxon>
        <taxon>Cyanobacteriota</taxon>
        <taxon>Cyanophyceae</taxon>
        <taxon>Synechococcales</taxon>
        <taxon>Synechococcaceae</taxon>
        <taxon>Synechococcus</taxon>
    </lineage>
</organism>
<sequence>MTNQPTAPSETSDESWISELLQEEKWDSVATWKVETGEDPFNEPAIWIWVILESSQKFKQRDKIRRRVLERIAGSGETRWVYVYFRTKQEQAELDYLESSEDLEEAQEVSA</sequence>
<gene>
    <name evidence="1" type="ORF">TQ37_05410</name>
</gene>
<name>A0A0G8AVQ3_9SYNE</name>
<protein>
    <submittedName>
        <fullName evidence="1">Uncharacterized protein</fullName>
    </submittedName>
</protein>
<proteinExistence type="predicted"/>